<feature type="compositionally biased region" description="Basic and acidic residues" evidence="1">
    <location>
        <begin position="171"/>
        <end position="183"/>
    </location>
</feature>
<feature type="compositionally biased region" description="Polar residues" evidence="1">
    <location>
        <begin position="218"/>
        <end position="229"/>
    </location>
</feature>
<feature type="compositionally biased region" description="Low complexity" evidence="1">
    <location>
        <begin position="241"/>
        <end position="252"/>
    </location>
</feature>
<name>A0A8W8KZE6_MAGGI</name>
<feature type="region of interest" description="Disordered" evidence="1">
    <location>
        <begin position="128"/>
        <end position="195"/>
    </location>
</feature>
<dbReference type="Proteomes" id="UP000005408">
    <property type="component" value="Unassembled WGS sequence"/>
</dbReference>
<evidence type="ECO:0000313" key="2">
    <source>
        <dbReference type="EnsemblMetazoa" id="G25642.1:cds"/>
    </source>
</evidence>
<feature type="compositionally biased region" description="Basic and acidic residues" evidence="1">
    <location>
        <begin position="470"/>
        <end position="506"/>
    </location>
</feature>
<proteinExistence type="predicted"/>
<feature type="compositionally biased region" description="Polar residues" evidence="1">
    <location>
        <begin position="48"/>
        <end position="63"/>
    </location>
</feature>
<keyword evidence="3" id="KW-1185">Reference proteome</keyword>
<protein>
    <submittedName>
        <fullName evidence="2">Uncharacterized protein</fullName>
    </submittedName>
</protein>
<accession>A0A8W8KZE6</accession>
<evidence type="ECO:0000256" key="1">
    <source>
        <dbReference type="SAM" id="MobiDB-lite"/>
    </source>
</evidence>
<feature type="region of interest" description="Disordered" evidence="1">
    <location>
        <begin position="39"/>
        <end position="65"/>
    </location>
</feature>
<feature type="region of interest" description="Disordered" evidence="1">
    <location>
        <begin position="470"/>
        <end position="516"/>
    </location>
</feature>
<organism evidence="2 3">
    <name type="scientific">Magallana gigas</name>
    <name type="common">Pacific oyster</name>
    <name type="synonym">Crassostrea gigas</name>
    <dbReference type="NCBI Taxonomy" id="29159"/>
    <lineage>
        <taxon>Eukaryota</taxon>
        <taxon>Metazoa</taxon>
        <taxon>Spiralia</taxon>
        <taxon>Lophotrochozoa</taxon>
        <taxon>Mollusca</taxon>
        <taxon>Bivalvia</taxon>
        <taxon>Autobranchia</taxon>
        <taxon>Pteriomorphia</taxon>
        <taxon>Ostreida</taxon>
        <taxon>Ostreoidea</taxon>
        <taxon>Ostreidae</taxon>
        <taxon>Magallana</taxon>
    </lineage>
</organism>
<reference evidence="2" key="1">
    <citation type="submission" date="2022-08" db="UniProtKB">
        <authorList>
            <consortium name="EnsemblMetazoa"/>
        </authorList>
    </citation>
    <scope>IDENTIFICATION</scope>
    <source>
        <strain evidence="2">05x7-T-G4-1.051#20</strain>
    </source>
</reference>
<evidence type="ECO:0000313" key="3">
    <source>
        <dbReference type="Proteomes" id="UP000005408"/>
    </source>
</evidence>
<feature type="compositionally biased region" description="Basic and acidic residues" evidence="1">
    <location>
        <begin position="260"/>
        <end position="269"/>
    </location>
</feature>
<feature type="region of interest" description="Disordered" evidence="1">
    <location>
        <begin position="359"/>
        <end position="397"/>
    </location>
</feature>
<dbReference type="AlphaFoldDB" id="A0A8W8KZE6"/>
<feature type="compositionally biased region" description="Low complexity" evidence="1">
    <location>
        <begin position="130"/>
        <end position="139"/>
    </location>
</feature>
<feature type="region of interest" description="Disordered" evidence="1">
    <location>
        <begin position="218"/>
        <end position="276"/>
    </location>
</feature>
<sequence>MEPRPVLRKNLGLIIKNDIIRENERLSRSPSYERCGMLSPYQDKSPLHSPSYSNRDFGMSSTRSQRDLLSPSYGLANVRSVHKYDEELLLSTERQRRSTSVDRHVPTGNSLSYYREDRSFLDRTDLRATRSPSPFSRSSYSDRLHSPFSERGNYRDVSPLVSQERLYSPNRNRDSSSVHDTGRKTILPQSSRMRNSLKDLTSHDTLSSGQACDVQHIPTQPCISSNNPPAVTIQDEKSNDSDFSNQSSSQTFPRNQSTNERQEKTEESLHSSISKRSVSADEKMFLSVEGGHLILQATGGAVVKSGQRTFSVMMGQPKRISEDKSTLERRLSLNENSLVGQKGASSFIEASSTDDFDNISMKGRETKSNKGVSRISDDCENMVKGPKDVNTGSKASVRDAGISKAEAEDLKTEAFKKETGKMNDREVQNKLDNVTIDKINAGAKTESKSNKKFDSVKMTEVDVEVKKNEKEGTNDKEKQYLKCSKDKASEDCEERRARSGQREGRGQSRRLVSDQG</sequence>
<dbReference type="EnsemblMetazoa" id="G25642.1">
    <property type="protein sequence ID" value="G25642.1:cds"/>
    <property type="gene ID" value="G25642"/>
</dbReference>